<dbReference type="HOGENOM" id="CLU_1897509_0_0_1"/>
<evidence type="ECO:0008006" key="4">
    <source>
        <dbReference type="Google" id="ProtNLM"/>
    </source>
</evidence>
<dbReference type="Proteomes" id="UP000016935">
    <property type="component" value="Unassembled WGS sequence"/>
</dbReference>
<reference evidence="2 3" key="2">
    <citation type="journal article" date="2013" name="PLoS Genet.">
        <title>Comparative genome structure, secondary metabolite, and effector coding capacity across Cochliobolus pathogens.</title>
        <authorList>
            <person name="Condon B.J."/>
            <person name="Leng Y."/>
            <person name="Wu D."/>
            <person name="Bushley K.E."/>
            <person name="Ohm R.A."/>
            <person name="Otillar R."/>
            <person name="Martin J."/>
            <person name="Schackwitz W."/>
            <person name="Grimwood J."/>
            <person name="MohdZainudin N."/>
            <person name="Xue C."/>
            <person name="Wang R."/>
            <person name="Manning V.A."/>
            <person name="Dhillon B."/>
            <person name="Tu Z.J."/>
            <person name="Steffenson B.J."/>
            <person name="Salamov A."/>
            <person name="Sun H."/>
            <person name="Lowry S."/>
            <person name="LaButti K."/>
            <person name="Han J."/>
            <person name="Copeland A."/>
            <person name="Lindquist E."/>
            <person name="Barry K."/>
            <person name="Schmutz J."/>
            <person name="Baker S.E."/>
            <person name="Ciuffetti L.M."/>
            <person name="Grigoriev I.V."/>
            <person name="Zhong S."/>
            <person name="Turgeon B.G."/>
        </authorList>
    </citation>
    <scope>NUCLEOTIDE SEQUENCE [LARGE SCALE GENOMIC DNA]</scope>
    <source>
        <strain evidence="3">28A</strain>
    </source>
</reference>
<proteinExistence type="predicted"/>
<dbReference type="EMBL" id="KB908833">
    <property type="protein sequence ID" value="EOA83270.1"/>
    <property type="molecule type" value="Genomic_DNA"/>
</dbReference>
<keyword evidence="3" id="KW-1185">Reference proteome</keyword>
<accession>R0ID30</accession>
<evidence type="ECO:0000313" key="2">
    <source>
        <dbReference type="EMBL" id="EOA83270.1"/>
    </source>
</evidence>
<gene>
    <name evidence="2" type="ORF">SETTUDRAFT_33579</name>
</gene>
<name>R0ID30_EXST2</name>
<dbReference type="AlphaFoldDB" id="R0ID30"/>
<evidence type="ECO:0000313" key="3">
    <source>
        <dbReference type="Proteomes" id="UP000016935"/>
    </source>
</evidence>
<reference evidence="2 3" key="1">
    <citation type="journal article" date="2012" name="PLoS Pathog.">
        <title>Diverse lifestyles and strategies of plant pathogenesis encoded in the genomes of eighteen Dothideomycetes fungi.</title>
        <authorList>
            <person name="Ohm R.A."/>
            <person name="Feau N."/>
            <person name="Henrissat B."/>
            <person name="Schoch C.L."/>
            <person name="Horwitz B.A."/>
            <person name="Barry K.W."/>
            <person name="Condon B.J."/>
            <person name="Copeland A.C."/>
            <person name="Dhillon B."/>
            <person name="Glaser F."/>
            <person name="Hesse C.N."/>
            <person name="Kosti I."/>
            <person name="LaButti K."/>
            <person name="Lindquist E.A."/>
            <person name="Lucas S."/>
            <person name="Salamov A.A."/>
            <person name="Bradshaw R.E."/>
            <person name="Ciuffetti L."/>
            <person name="Hamelin R.C."/>
            <person name="Kema G.H.J."/>
            <person name="Lawrence C."/>
            <person name="Scott J.A."/>
            <person name="Spatafora J.W."/>
            <person name="Turgeon B.G."/>
            <person name="de Wit P.J.G.M."/>
            <person name="Zhong S."/>
            <person name="Goodwin S.B."/>
            <person name="Grigoriev I.V."/>
        </authorList>
    </citation>
    <scope>NUCLEOTIDE SEQUENCE [LARGE SCALE GENOMIC DNA]</scope>
    <source>
        <strain evidence="3">28A</strain>
    </source>
</reference>
<feature type="chain" id="PRO_5004343503" description="Secreted protein" evidence="1">
    <location>
        <begin position="20"/>
        <end position="134"/>
    </location>
</feature>
<evidence type="ECO:0000256" key="1">
    <source>
        <dbReference type="SAM" id="SignalP"/>
    </source>
</evidence>
<dbReference type="RefSeq" id="XP_008028808.1">
    <property type="nucleotide sequence ID" value="XM_008030617.1"/>
</dbReference>
<keyword evidence="1" id="KW-0732">Signal</keyword>
<dbReference type="PROSITE" id="PS51257">
    <property type="entry name" value="PROKAR_LIPOPROTEIN"/>
    <property type="match status" value="1"/>
</dbReference>
<dbReference type="GeneID" id="19403798"/>
<protein>
    <recommendedName>
        <fullName evidence="4">Secreted protein</fullName>
    </recommendedName>
</protein>
<feature type="signal peptide" evidence="1">
    <location>
        <begin position="1"/>
        <end position="19"/>
    </location>
</feature>
<organism evidence="2 3">
    <name type="scientific">Exserohilum turcicum (strain 28A)</name>
    <name type="common">Northern leaf blight fungus</name>
    <name type="synonym">Setosphaeria turcica</name>
    <dbReference type="NCBI Taxonomy" id="671987"/>
    <lineage>
        <taxon>Eukaryota</taxon>
        <taxon>Fungi</taxon>
        <taxon>Dikarya</taxon>
        <taxon>Ascomycota</taxon>
        <taxon>Pezizomycotina</taxon>
        <taxon>Dothideomycetes</taxon>
        <taxon>Pleosporomycetidae</taxon>
        <taxon>Pleosporales</taxon>
        <taxon>Pleosporineae</taxon>
        <taxon>Pleosporaceae</taxon>
        <taxon>Exserohilum</taxon>
    </lineage>
</organism>
<sequence>MREQICGTVLYLIITAVLTACCCLRHYDSHAYTLSDRDVGLKATEPNGPIRFRSKPHPVAKSNGTAKYTLFRVSNSKTELRFTCGSTIIWTLKVNTRFKDYLQALLSTLVWFFNKIVQLTLKDRNTRTLPAKHD</sequence>